<evidence type="ECO:0000256" key="2">
    <source>
        <dbReference type="ARBA" id="ARBA00004174"/>
    </source>
</evidence>
<keyword evidence="9" id="KW-0560">Oxidoreductase</keyword>
<dbReference type="Pfam" id="PF00067">
    <property type="entry name" value="p450"/>
    <property type="match status" value="1"/>
</dbReference>
<evidence type="ECO:0000256" key="10">
    <source>
        <dbReference type="ARBA" id="ARBA00023004"/>
    </source>
</evidence>
<keyword evidence="5" id="KW-0349">Heme</keyword>
<comment type="cofactor">
    <cofactor evidence="1">
        <name>heme</name>
        <dbReference type="ChEBI" id="CHEBI:30413"/>
    </cofactor>
</comment>
<dbReference type="GO" id="GO:0005506">
    <property type="term" value="F:iron ion binding"/>
    <property type="evidence" value="ECO:0007669"/>
    <property type="project" value="InterPro"/>
</dbReference>
<proteinExistence type="evidence at transcript level"/>
<keyword evidence="6" id="KW-0479">Metal-binding</keyword>
<dbReference type="SUPFAM" id="SSF48264">
    <property type="entry name" value="Cytochrome P450"/>
    <property type="match status" value="1"/>
</dbReference>
<dbReference type="PANTHER" id="PTHR24302">
    <property type="entry name" value="CYTOCHROME P450 FAMILY 3"/>
    <property type="match status" value="1"/>
</dbReference>
<evidence type="ECO:0000256" key="7">
    <source>
        <dbReference type="ARBA" id="ARBA00022824"/>
    </source>
</evidence>
<dbReference type="InterPro" id="IPR002401">
    <property type="entry name" value="Cyt_P450_E_grp-I"/>
</dbReference>
<name>F4YY97_LOCMI</name>
<evidence type="ECO:0000256" key="1">
    <source>
        <dbReference type="ARBA" id="ARBA00001971"/>
    </source>
</evidence>
<dbReference type="PRINTS" id="PR00463">
    <property type="entry name" value="EP450I"/>
</dbReference>
<dbReference type="PANTHER" id="PTHR24302:SF15">
    <property type="entry name" value="FATTY-ACID PEROXYGENASE"/>
    <property type="match status" value="1"/>
</dbReference>
<comment type="subcellular location">
    <subcellularLocation>
        <location evidence="3">Endoplasmic reticulum membrane</location>
        <topology evidence="3">Peripheral membrane protein</topology>
    </subcellularLocation>
    <subcellularLocation>
        <location evidence="2">Microsome membrane</location>
        <topology evidence="2">Peripheral membrane protein</topology>
    </subcellularLocation>
</comment>
<reference evidence="12" key="1">
    <citation type="journal article" date="2012" name="Chemosphere">
        <title>Identification of two new cytochrome P450 genes and RNA interference to evaluate their roles in detoxification of commonly used insecticides in Locusta migratoria.</title>
        <authorList>
            <person name="Guo Y."/>
            <person name="Zhang J."/>
            <person name="Yu R."/>
            <person name="Zhu K.Y."/>
            <person name="Guo Y."/>
            <person name="Ma E."/>
        </authorList>
    </citation>
    <scope>NUCLEOTIDE SEQUENCE</scope>
</reference>
<evidence type="ECO:0000256" key="8">
    <source>
        <dbReference type="ARBA" id="ARBA00022848"/>
    </source>
</evidence>
<protein>
    <submittedName>
        <fullName evidence="12">Cytochrome P450</fullName>
    </submittedName>
</protein>
<evidence type="ECO:0000313" key="12">
    <source>
        <dbReference type="EMBL" id="ADP69288.1"/>
    </source>
</evidence>
<comment type="similarity">
    <text evidence="4">Belongs to the cytochrome P450 family.</text>
</comment>
<evidence type="ECO:0000256" key="9">
    <source>
        <dbReference type="ARBA" id="ARBA00023002"/>
    </source>
</evidence>
<dbReference type="AlphaFoldDB" id="F4YY97"/>
<evidence type="ECO:0000256" key="4">
    <source>
        <dbReference type="ARBA" id="ARBA00010617"/>
    </source>
</evidence>
<dbReference type="InterPro" id="IPR050705">
    <property type="entry name" value="Cytochrome_P450_3A"/>
</dbReference>
<keyword evidence="10" id="KW-0408">Iron</keyword>
<dbReference type="Gene3D" id="1.10.630.10">
    <property type="entry name" value="Cytochrome P450"/>
    <property type="match status" value="1"/>
</dbReference>
<keyword evidence="11" id="KW-0503">Monooxygenase</keyword>
<dbReference type="GO" id="GO:0016705">
    <property type="term" value="F:oxidoreductase activity, acting on paired donors, with incorporation or reduction of molecular oxygen"/>
    <property type="evidence" value="ECO:0007669"/>
    <property type="project" value="InterPro"/>
</dbReference>
<organism evidence="12">
    <name type="scientific">Locusta migratoria manilensis</name>
    <name type="common">Oriental migratory locust</name>
    <dbReference type="NCBI Taxonomy" id="229990"/>
    <lineage>
        <taxon>Eukaryota</taxon>
        <taxon>Metazoa</taxon>
        <taxon>Ecdysozoa</taxon>
        <taxon>Arthropoda</taxon>
        <taxon>Hexapoda</taxon>
        <taxon>Insecta</taxon>
        <taxon>Pterygota</taxon>
        <taxon>Neoptera</taxon>
        <taxon>Polyneoptera</taxon>
        <taxon>Orthoptera</taxon>
        <taxon>Caelifera</taxon>
        <taxon>Acrididea</taxon>
        <taxon>Acridomorpha</taxon>
        <taxon>Acridoidea</taxon>
        <taxon>Acrididae</taxon>
        <taxon>Oedipodinae</taxon>
        <taxon>Locusta</taxon>
    </lineage>
</organism>
<keyword evidence="8" id="KW-0492">Microsome</keyword>
<dbReference type="InterPro" id="IPR036396">
    <property type="entry name" value="Cyt_P450_sf"/>
</dbReference>
<accession>F4YY97</accession>
<dbReference type="GO" id="GO:0020037">
    <property type="term" value="F:heme binding"/>
    <property type="evidence" value="ECO:0007669"/>
    <property type="project" value="InterPro"/>
</dbReference>
<keyword evidence="7" id="KW-0256">Endoplasmic reticulum</keyword>
<dbReference type="InterPro" id="IPR001128">
    <property type="entry name" value="Cyt_P450"/>
</dbReference>
<evidence type="ECO:0000256" key="11">
    <source>
        <dbReference type="ARBA" id="ARBA00023033"/>
    </source>
</evidence>
<dbReference type="EMBL" id="HM153425">
    <property type="protein sequence ID" value="ADP69288.1"/>
    <property type="molecule type" value="mRNA"/>
</dbReference>
<dbReference type="GO" id="GO:0008395">
    <property type="term" value="F:steroid hydroxylase activity"/>
    <property type="evidence" value="ECO:0007669"/>
    <property type="project" value="TreeGrafter"/>
</dbReference>
<dbReference type="FunFam" id="1.10.630.10:FF:000182">
    <property type="entry name" value="Cytochrome P450 3A4"/>
    <property type="match status" value="1"/>
</dbReference>
<gene>
    <name evidence="12" type="primary">CYP408B1</name>
</gene>
<sequence length="512" mass="57153">MVELLTAACVLVALVAVALAAVYRYLTATFDYFEKRGIVGPKPQPLFGNYYKLWNKVFGEEDVKNVHQYGKVFGTFDGRTPNLVVADADLAKAILDKERDHFRNRRSASVKNPLVQKSLSILAGEVKGSPDVVVALSREKLRKLTPRILKSLEFLTQNLKKSLEASEPSIDITYAVRNFLAHSLALTLLDKDSQAEEPKVDQNAFSGTLEQVLKVDNPTYPVASFPFVLPAFYSQDCFVLRNSAARYLIPLIHSSVKEKISAEKSSDEKKVPDLVDILLETVSEQKQTTKDEGKEVEGASAVNEEALVAQSLAVLLNTAQATKSTIALSVATLASKPEIQDKLHSELNKQLQTSNEISFEAVQNAQYLDMFLNEVLRMYPSEYRIEHECLENTEFENLKIEKGTIVSIPLYALHRLEDYYPEPHTFNPDRFSPAIAEKRHPYTYLPFGLAGSNTANVSVQYGMLVTKLTVATLIKNFKFVPAEETQIPPPLEEGITGVMKPKPVKISVELRK</sequence>
<dbReference type="GO" id="GO:0005789">
    <property type="term" value="C:endoplasmic reticulum membrane"/>
    <property type="evidence" value="ECO:0007669"/>
    <property type="project" value="UniProtKB-SubCell"/>
</dbReference>
<evidence type="ECO:0000256" key="3">
    <source>
        <dbReference type="ARBA" id="ARBA00004406"/>
    </source>
</evidence>
<evidence type="ECO:0000256" key="6">
    <source>
        <dbReference type="ARBA" id="ARBA00022723"/>
    </source>
</evidence>
<evidence type="ECO:0000256" key="5">
    <source>
        <dbReference type="ARBA" id="ARBA00022617"/>
    </source>
</evidence>